<accession>A0A9W2X9E4</accession>
<dbReference type="GeneID" id="114866809"/>
<evidence type="ECO:0000256" key="1">
    <source>
        <dbReference type="SAM" id="MobiDB-lite"/>
    </source>
</evidence>
<dbReference type="SUPFAM" id="SSF51445">
    <property type="entry name" value="(Trans)glycosidases"/>
    <property type="match status" value="1"/>
</dbReference>
<sequence>MTLGTSITERDKKKLDKVIKKPSSVLGSALDTVQETMTFERPLNTARLCHVALRSKVTDPHAQLRRRTVLLQGGCWEDAASAEHLNSARELQRYRKKTKRRRWRQIAEKRGEHLCFPRLSGPDWKRREAAGRRRGWRGRRSFFVAWWKDIVFSSSCDLTLLKRKLRQVSDLGCQAFAILFDDIDHSMCQADSEAFSSFAHAQVTVTNEIYRFLGEPPVFLFCPTGGNRRTQKSTTPTIPPSEPWRDTDRQTDRATPMRDICPLPCVTNLTPPNAWWSSTLTLDP</sequence>
<dbReference type="GO" id="GO:0009100">
    <property type="term" value="P:glycoprotein metabolic process"/>
    <property type="evidence" value="ECO:0007669"/>
    <property type="project" value="TreeGrafter"/>
</dbReference>
<dbReference type="Proteomes" id="UP000515150">
    <property type="component" value="Chromosome 2"/>
</dbReference>
<dbReference type="Pfam" id="PF07555">
    <property type="entry name" value="NAGidase"/>
    <property type="match status" value="1"/>
</dbReference>
<dbReference type="AlphaFoldDB" id="A0A9W2X9E4"/>
<dbReference type="PROSITE" id="PS52009">
    <property type="entry name" value="GH84"/>
    <property type="match status" value="1"/>
</dbReference>
<proteinExistence type="predicted"/>
<feature type="compositionally biased region" description="Basic and acidic residues" evidence="1">
    <location>
        <begin position="243"/>
        <end position="253"/>
    </location>
</feature>
<dbReference type="OrthoDB" id="9975416at2759"/>
<dbReference type="GO" id="GO:0016231">
    <property type="term" value="F:beta-N-acetylglucosaminidase activity"/>
    <property type="evidence" value="ECO:0007669"/>
    <property type="project" value="TreeGrafter"/>
</dbReference>
<evidence type="ECO:0000313" key="3">
    <source>
        <dbReference type="Proteomes" id="UP000515150"/>
    </source>
</evidence>
<dbReference type="KEGG" id="bspl:114866809"/>
<dbReference type="InterPro" id="IPR017853">
    <property type="entry name" value="GH"/>
</dbReference>
<evidence type="ECO:0000313" key="4">
    <source>
        <dbReference type="RefSeq" id="XP_055358377.1"/>
    </source>
</evidence>
<feature type="region of interest" description="Disordered" evidence="1">
    <location>
        <begin position="225"/>
        <end position="253"/>
    </location>
</feature>
<dbReference type="InterPro" id="IPR051822">
    <property type="entry name" value="Glycosyl_Hydrolase_84"/>
</dbReference>
<keyword evidence="3" id="KW-1185">Reference proteome</keyword>
<organism evidence="3 4">
    <name type="scientific">Betta splendens</name>
    <name type="common">Siamese fighting fish</name>
    <dbReference type="NCBI Taxonomy" id="158456"/>
    <lineage>
        <taxon>Eukaryota</taxon>
        <taxon>Metazoa</taxon>
        <taxon>Chordata</taxon>
        <taxon>Craniata</taxon>
        <taxon>Vertebrata</taxon>
        <taxon>Euteleostomi</taxon>
        <taxon>Actinopterygii</taxon>
        <taxon>Neopterygii</taxon>
        <taxon>Teleostei</taxon>
        <taxon>Neoteleostei</taxon>
        <taxon>Acanthomorphata</taxon>
        <taxon>Anabantaria</taxon>
        <taxon>Anabantiformes</taxon>
        <taxon>Anabantoidei</taxon>
        <taxon>Osphronemidae</taxon>
        <taxon>Betta</taxon>
    </lineage>
</organism>
<dbReference type="InterPro" id="IPR011496">
    <property type="entry name" value="O-GlcNAcase_cat"/>
</dbReference>
<feature type="domain" description="GH84" evidence="2">
    <location>
        <begin position="65"/>
        <end position="284"/>
    </location>
</feature>
<protein>
    <submittedName>
        <fullName evidence="4">Uncharacterized protein LOC114866809</fullName>
    </submittedName>
</protein>
<name>A0A9W2X9E4_BETSP</name>
<dbReference type="Gene3D" id="3.20.20.80">
    <property type="entry name" value="Glycosidases"/>
    <property type="match status" value="1"/>
</dbReference>
<gene>
    <name evidence="4" type="primary">LOC114866809</name>
</gene>
<dbReference type="PANTHER" id="PTHR13170">
    <property type="entry name" value="O-GLCNACASE"/>
    <property type="match status" value="1"/>
</dbReference>
<dbReference type="PANTHER" id="PTHR13170:SF23">
    <property type="entry name" value="PROTEIN O-GLCNACASE-LIKE"/>
    <property type="match status" value="1"/>
</dbReference>
<dbReference type="RefSeq" id="XP_055358377.1">
    <property type="nucleotide sequence ID" value="XM_055502402.1"/>
</dbReference>
<reference evidence="4" key="1">
    <citation type="submission" date="2025-08" db="UniProtKB">
        <authorList>
            <consortium name="RefSeq"/>
        </authorList>
    </citation>
    <scope>IDENTIFICATION</scope>
</reference>
<evidence type="ECO:0000259" key="2">
    <source>
        <dbReference type="PROSITE" id="PS52009"/>
    </source>
</evidence>